<reference evidence="3" key="2">
    <citation type="submission" date="2016-04" db="EMBL/GenBank/DDBJ databases">
        <title>Planomonospora sphaerica JCM9374 whole genome shotgun sequence.</title>
        <authorList>
            <person name="Suzuki T."/>
            <person name="Dohra H."/>
            <person name="Kodani S."/>
        </authorList>
    </citation>
    <scope>NUCLEOTIDE SEQUENCE [LARGE SCALE GENOMIC DNA]</scope>
    <source>
        <strain evidence="3">JCM 9374</strain>
    </source>
</reference>
<name>A0A171CPT4_9ACTN</name>
<evidence type="ECO:0000313" key="3">
    <source>
        <dbReference type="Proteomes" id="UP000077701"/>
    </source>
</evidence>
<comment type="caution">
    <text evidence="2">The sequence shown here is derived from an EMBL/GenBank/DDBJ whole genome shotgun (WGS) entry which is preliminary data.</text>
</comment>
<evidence type="ECO:0000313" key="2">
    <source>
        <dbReference type="EMBL" id="GAT67037.1"/>
    </source>
</evidence>
<dbReference type="Proteomes" id="UP000077701">
    <property type="component" value="Unassembled WGS sequence"/>
</dbReference>
<dbReference type="EMBL" id="BDCX01000006">
    <property type="protein sequence ID" value="GAT67037.1"/>
    <property type="molecule type" value="Genomic_DNA"/>
</dbReference>
<evidence type="ECO:0000256" key="1">
    <source>
        <dbReference type="SAM" id="Coils"/>
    </source>
</evidence>
<reference evidence="2 3" key="1">
    <citation type="journal article" date="2016" name="Genome Announc.">
        <title>Draft Genome Sequence of Planomonospora sphaerica JCM9374, a Rare Actinomycete.</title>
        <authorList>
            <person name="Dohra H."/>
            <person name="Suzuki T."/>
            <person name="Inoue Y."/>
            <person name="Kodani S."/>
        </authorList>
    </citation>
    <scope>NUCLEOTIDE SEQUENCE [LARGE SCALE GENOMIC DNA]</scope>
    <source>
        <strain evidence="2 3">JCM 9374</strain>
    </source>
</reference>
<protein>
    <submittedName>
        <fullName evidence="2">Uncharacterized protein</fullName>
    </submittedName>
</protein>
<dbReference type="STRING" id="161355.PS9374_02690"/>
<dbReference type="RefSeq" id="WP_068897155.1">
    <property type="nucleotide sequence ID" value="NZ_BDCX01000006.1"/>
</dbReference>
<organism evidence="2 3">
    <name type="scientific">Planomonospora sphaerica</name>
    <dbReference type="NCBI Taxonomy" id="161355"/>
    <lineage>
        <taxon>Bacteria</taxon>
        <taxon>Bacillati</taxon>
        <taxon>Actinomycetota</taxon>
        <taxon>Actinomycetes</taxon>
        <taxon>Streptosporangiales</taxon>
        <taxon>Streptosporangiaceae</taxon>
        <taxon>Planomonospora</taxon>
    </lineage>
</organism>
<dbReference type="AlphaFoldDB" id="A0A171CPT4"/>
<gene>
    <name evidence="2" type="ORF">PS9374_02690</name>
</gene>
<feature type="coiled-coil region" evidence="1">
    <location>
        <begin position="7"/>
        <end position="104"/>
    </location>
</feature>
<accession>A0A171CPT4</accession>
<keyword evidence="3" id="KW-1185">Reference proteome</keyword>
<proteinExistence type="predicted"/>
<sequence>MARVGQLAEAKAELAGQASANAHLREQLRTAAERAEHSRAETAQIRQDLTAARADAERLRTEAAAARTRAEQAETALAAERATGAAAQERLTELRSRLSGLETRVAALALPPITDVDGTPGVRLDDDTTVLTEDGQAVLVRCDIRDPFAPTTAGALGRALLAVTGYLPDAR</sequence>
<keyword evidence="1" id="KW-0175">Coiled coil</keyword>